<dbReference type="RefSeq" id="WP_068717995.1">
    <property type="nucleotide sequence ID" value="NZ_LWDV01000009.1"/>
</dbReference>
<evidence type="ECO:0000313" key="3">
    <source>
        <dbReference type="Proteomes" id="UP000093514"/>
    </source>
</evidence>
<comment type="caution">
    <text evidence="2">The sequence shown here is derived from an EMBL/GenBank/DDBJ whole genome shotgun (WGS) entry which is preliminary data.</text>
</comment>
<dbReference type="OrthoDB" id="1696709at2"/>
<organism evidence="2 3">
    <name type="scientific">Orenia metallireducens</name>
    <dbReference type="NCBI Taxonomy" id="1413210"/>
    <lineage>
        <taxon>Bacteria</taxon>
        <taxon>Bacillati</taxon>
        <taxon>Bacillota</taxon>
        <taxon>Clostridia</taxon>
        <taxon>Halanaerobiales</taxon>
        <taxon>Halobacteroidaceae</taxon>
        <taxon>Orenia</taxon>
    </lineage>
</organism>
<gene>
    <name evidence="2" type="ORF">U472_09880</name>
</gene>
<feature type="compositionally biased region" description="Basic and acidic residues" evidence="1">
    <location>
        <begin position="43"/>
        <end position="53"/>
    </location>
</feature>
<dbReference type="Pfam" id="PF04883">
    <property type="entry name" value="HK97-gp10_like"/>
    <property type="match status" value="1"/>
</dbReference>
<reference evidence="3" key="1">
    <citation type="submission" date="2016-07" db="EMBL/GenBank/DDBJ databases">
        <authorList>
            <person name="Florea S."/>
            <person name="Webb J.S."/>
            <person name="Jaromczyk J."/>
            <person name="Schardl C.L."/>
        </authorList>
    </citation>
    <scope>NUCLEOTIDE SEQUENCE [LARGE SCALE GENOMIC DNA]</scope>
    <source>
        <strain evidence="3">Z6</strain>
    </source>
</reference>
<feature type="region of interest" description="Disordered" evidence="1">
    <location>
        <begin position="43"/>
        <end position="67"/>
    </location>
</feature>
<proteinExistence type="predicted"/>
<dbReference type="InterPro" id="IPR010064">
    <property type="entry name" value="HK97-gp10_tail"/>
</dbReference>
<accession>A0A1C0A7S8</accession>
<evidence type="ECO:0000313" key="2">
    <source>
        <dbReference type="EMBL" id="OCL26309.1"/>
    </source>
</evidence>
<evidence type="ECO:0000256" key="1">
    <source>
        <dbReference type="SAM" id="MobiDB-lite"/>
    </source>
</evidence>
<dbReference type="AlphaFoldDB" id="A0A1C0A7S8"/>
<sequence length="128" mass="14138">MVRTVSVDDLAAVITEEVKKYTDDVQEEIKKEVKSTASKVKKEIKAKSPKDTGEYADGWSSKTSTKGGQIEVTIYNKEKPSLTHLLEMGHAKRNGGKVAAIPHIRPSYDNLIPQMEKKIEKIIKNGGG</sequence>
<protein>
    <submittedName>
        <fullName evidence="2">Uncharacterized protein</fullName>
    </submittedName>
</protein>
<dbReference type="Proteomes" id="UP000093514">
    <property type="component" value="Unassembled WGS sequence"/>
</dbReference>
<dbReference type="EMBL" id="LWDV01000009">
    <property type="protein sequence ID" value="OCL26309.1"/>
    <property type="molecule type" value="Genomic_DNA"/>
</dbReference>
<keyword evidence="3" id="KW-1185">Reference proteome</keyword>
<reference evidence="2 3" key="2">
    <citation type="submission" date="2016-08" db="EMBL/GenBank/DDBJ databases">
        <title>Orenia metallireducens sp. nov. strain Z6, a Novel Metal-reducing Firmicute from the Deep Subsurface.</title>
        <authorList>
            <person name="Maxim B.I."/>
            <person name="Kenneth K."/>
            <person name="Flynn T.M."/>
            <person name="Oloughlin E.J."/>
            <person name="Locke R.A."/>
            <person name="Weber J.R."/>
            <person name="Egan S.M."/>
            <person name="Mackie R.I."/>
            <person name="Cann I.K."/>
        </authorList>
    </citation>
    <scope>NUCLEOTIDE SEQUENCE [LARGE SCALE GENOMIC DNA]</scope>
    <source>
        <strain evidence="2 3">Z6</strain>
    </source>
</reference>
<name>A0A1C0A7S8_9FIRM</name>